<dbReference type="GO" id="GO:0016757">
    <property type="term" value="F:glycosyltransferase activity"/>
    <property type="evidence" value="ECO:0007669"/>
    <property type="project" value="InterPro"/>
</dbReference>
<dbReference type="InterPro" id="IPR001296">
    <property type="entry name" value="Glyco_trans_1"/>
</dbReference>
<gene>
    <name evidence="3" type="ORF">SAMN02745227_02093</name>
</gene>
<dbReference type="EMBL" id="FRAI01000036">
    <property type="protein sequence ID" value="SHK35102.1"/>
    <property type="molecule type" value="Genomic_DNA"/>
</dbReference>
<evidence type="ECO:0000313" key="3">
    <source>
        <dbReference type="EMBL" id="SHK35102.1"/>
    </source>
</evidence>
<evidence type="ECO:0000259" key="2">
    <source>
        <dbReference type="Pfam" id="PF13439"/>
    </source>
</evidence>
<sequence>MLKIGITCYPSYGGSGAMATELGKTLAEKGHIVHFINYEVPFRLNGYHERIVYHHLDIPTYPLFKYPPYTLALASRIAEVAVKEKLDIIHAHYAIPHSICGYLAKLMVPNLKLVTTLHGTDITLVGNDQTFFPITKFAIEASDGVTAVSQSLKEDTYKIFDIKRDIQVIYNFVDTTIYKRERNSKLVHCLGLGRKKVLIHISNFRPVKRITDVIEIFKGISRKIDSVLLMIGDGVERSKAEKLAAQYNLDVRFLGQQANVIPFLSVADLLLLPSEQESFGLVALEAMACNVPVVGSKVGGLPEVIIDGENGYLVEVGNIELFVQKSLAILSNDNLREMMGINGRERAVSHFDQRKIIKEYEEFYYKILKG</sequence>
<keyword evidence="4" id="KW-1185">Reference proteome</keyword>
<dbReference type="AlphaFoldDB" id="A0A1M6RRJ9"/>
<accession>A0A1M6RRJ9</accession>
<dbReference type="OrthoDB" id="9810929at2"/>
<reference evidence="4" key="1">
    <citation type="submission" date="2016-11" db="EMBL/GenBank/DDBJ databases">
        <authorList>
            <person name="Varghese N."/>
            <person name="Submissions S."/>
        </authorList>
    </citation>
    <scope>NUCLEOTIDE SEQUENCE [LARGE SCALE GENOMIC DNA]</scope>
    <source>
        <strain evidence="4">DSM 14826</strain>
    </source>
</reference>
<dbReference type="InterPro" id="IPR023881">
    <property type="entry name" value="Thiol_BshA"/>
</dbReference>
<feature type="domain" description="Glycosyl transferase family 1" evidence="1">
    <location>
        <begin position="194"/>
        <end position="346"/>
    </location>
</feature>
<dbReference type="RefSeq" id="WP_072908573.1">
    <property type="nucleotide sequence ID" value="NZ_FRAI01000036.1"/>
</dbReference>
<feature type="domain" description="Glycosyltransferase subfamily 4-like N-terminal" evidence="2">
    <location>
        <begin position="12"/>
        <end position="176"/>
    </location>
</feature>
<dbReference type="Proteomes" id="UP000243547">
    <property type="component" value="Unassembled WGS sequence"/>
</dbReference>
<proteinExistence type="predicted"/>
<evidence type="ECO:0000259" key="1">
    <source>
        <dbReference type="Pfam" id="PF00534"/>
    </source>
</evidence>
<dbReference type="Pfam" id="PF00534">
    <property type="entry name" value="Glycos_transf_1"/>
    <property type="match status" value="1"/>
</dbReference>
<dbReference type="SUPFAM" id="SSF53756">
    <property type="entry name" value="UDP-Glycosyltransferase/glycogen phosphorylase"/>
    <property type="match status" value="1"/>
</dbReference>
<dbReference type="GO" id="GO:0071793">
    <property type="term" value="P:bacillithiol biosynthetic process"/>
    <property type="evidence" value="ECO:0007669"/>
    <property type="project" value="InterPro"/>
</dbReference>
<organism evidence="3 4">
    <name type="scientific">Anaerobranca californiensis DSM 14826</name>
    <dbReference type="NCBI Taxonomy" id="1120989"/>
    <lineage>
        <taxon>Bacteria</taxon>
        <taxon>Bacillati</taxon>
        <taxon>Bacillota</taxon>
        <taxon>Clostridia</taxon>
        <taxon>Eubacteriales</taxon>
        <taxon>Proteinivoracaceae</taxon>
        <taxon>Anaerobranca</taxon>
    </lineage>
</organism>
<dbReference type="InterPro" id="IPR028098">
    <property type="entry name" value="Glyco_trans_4-like_N"/>
</dbReference>
<dbReference type="PANTHER" id="PTHR45947">
    <property type="entry name" value="SULFOQUINOVOSYL TRANSFERASE SQD2"/>
    <property type="match status" value="1"/>
</dbReference>
<dbReference type="STRING" id="1120989.SAMN02745227_02093"/>
<dbReference type="Pfam" id="PF13439">
    <property type="entry name" value="Glyco_transf_4"/>
    <property type="match status" value="1"/>
</dbReference>
<dbReference type="NCBIfam" id="TIGR03999">
    <property type="entry name" value="thiol_BshA"/>
    <property type="match status" value="1"/>
</dbReference>
<name>A0A1M6RRJ9_9FIRM</name>
<evidence type="ECO:0000313" key="4">
    <source>
        <dbReference type="Proteomes" id="UP000243547"/>
    </source>
</evidence>
<dbReference type="InterPro" id="IPR050194">
    <property type="entry name" value="Glycosyltransferase_grp1"/>
</dbReference>
<protein>
    <submittedName>
        <fullName evidence="3">N-acetyl-alpha-D-glucosaminyl L-malate synthase BshA</fullName>
    </submittedName>
</protein>
<dbReference type="PANTHER" id="PTHR45947:SF3">
    <property type="entry name" value="SULFOQUINOVOSYL TRANSFERASE SQD2"/>
    <property type="match status" value="1"/>
</dbReference>
<dbReference type="Gene3D" id="3.40.50.2000">
    <property type="entry name" value="Glycogen Phosphorylase B"/>
    <property type="match status" value="2"/>
</dbReference>